<feature type="domain" description="HTH lacI-type" evidence="4">
    <location>
        <begin position="9"/>
        <end position="63"/>
    </location>
</feature>
<dbReference type="SUPFAM" id="SSF53822">
    <property type="entry name" value="Periplasmic binding protein-like I"/>
    <property type="match status" value="1"/>
</dbReference>
<dbReference type="PANTHER" id="PTHR30146:SF109">
    <property type="entry name" value="HTH-TYPE TRANSCRIPTIONAL REGULATOR GALS"/>
    <property type="match status" value="1"/>
</dbReference>
<dbReference type="InterPro" id="IPR028082">
    <property type="entry name" value="Peripla_BP_I"/>
</dbReference>
<evidence type="ECO:0000256" key="2">
    <source>
        <dbReference type="ARBA" id="ARBA00023125"/>
    </source>
</evidence>
<keyword evidence="2" id="KW-0238">DNA-binding</keyword>
<dbReference type="InterPro" id="IPR000843">
    <property type="entry name" value="HTH_LacI"/>
</dbReference>
<keyword evidence="3" id="KW-0804">Transcription</keyword>
<evidence type="ECO:0000256" key="1">
    <source>
        <dbReference type="ARBA" id="ARBA00023015"/>
    </source>
</evidence>
<dbReference type="GO" id="GO:0003700">
    <property type="term" value="F:DNA-binding transcription factor activity"/>
    <property type="evidence" value="ECO:0007669"/>
    <property type="project" value="TreeGrafter"/>
</dbReference>
<dbReference type="CDD" id="cd01392">
    <property type="entry name" value="HTH_LacI"/>
    <property type="match status" value="1"/>
</dbReference>
<dbReference type="PROSITE" id="PS00356">
    <property type="entry name" value="HTH_LACI_1"/>
    <property type="match status" value="1"/>
</dbReference>
<dbReference type="SUPFAM" id="SSF47413">
    <property type="entry name" value="lambda repressor-like DNA-binding domains"/>
    <property type="match status" value="1"/>
</dbReference>
<sequence>MAAPKTGRPTMIDVAADAGVSLKTVSRVVNEVPTVDPSLAARVRVSIAKLGFRRNEVAASLRAGGETRTIGLITADLSNAFYSTLSSEVARIARNHGFQVIIASSEEDPELEQATALDLCQRRVSGLIIIAASDDHTYLTPEIERGIPAVFIDRPAQGIEADSFLIDNFGGTADAVRRLVAKGHTRIGFVFDSNSIYTMRERKRGALHALAEAGIAEEPELLVIGSHAPPQAAEAVRTMVRREEPPTAIVCGNNRSLIGALVALAELPNNEGEAIEVIGFDDFEFSPLVPRPISLIAYDTGALGSLAATRLFERIHGDTSPAEHHFEETTLIERGRRSPA</sequence>
<accession>A0A7X5TUY3</accession>
<gene>
    <name evidence="5" type="ORF">FHX76_003049</name>
</gene>
<evidence type="ECO:0000313" key="6">
    <source>
        <dbReference type="Proteomes" id="UP000541033"/>
    </source>
</evidence>
<dbReference type="InterPro" id="IPR001761">
    <property type="entry name" value="Peripla_BP/Lac1_sug-bd_dom"/>
</dbReference>
<dbReference type="Gene3D" id="1.10.260.40">
    <property type="entry name" value="lambda repressor-like DNA-binding domains"/>
    <property type="match status" value="1"/>
</dbReference>
<evidence type="ECO:0000256" key="3">
    <source>
        <dbReference type="ARBA" id="ARBA00023163"/>
    </source>
</evidence>
<evidence type="ECO:0000313" key="5">
    <source>
        <dbReference type="EMBL" id="NIH55134.1"/>
    </source>
</evidence>
<comment type="caution">
    <text evidence="5">The sequence shown here is derived from an EMBL/GenBank/DDBJ whole genome shotgun (WGS) entry which is preliminary data.</text>
</comment>
<keyword evidence="6" id="KW-1185">Reference proteome</keyword>
<proteinExistence type="predicted"/>
<dbReference type="PANTHER" id="PTHR30146">
    <property type="entry name" value="LACI-RELATED TRANSCRIPTIONAL REPRESSOR"/>
    <property type="match status" value="1"/>
</dbReference>
<dbReference type="Proteomes" id="UP000541033">
    <property type="component" value="Unassembled WGS sequence"/>
</dbReference>
<organism evidence="5 6">
    <name type="scientific">Lysinibacter cavernae</name>
    <dbReference type="NCBI Taxonomy" id="1640652"/>
    <lineage>
        <taxon>Bacteria</taxon>
        <taxon>Bacillati</taxon>
        <taxon>Actinomycetota</taxon>
        <taxon>Actinomycetes</taxon>
        <taxon>Micrococcales</taxon>
        <taxon>Microbacteriaceae</taxon>
        <taxon>Lysinibacter</taxon>
    </lineage>
</organism>
<dbReference type="RefSeq" id="WP_208402753.1">
    <property type="nucleotide sequence ID" value="NZ_JAAMOX010000003.1"/>
</dbReference>
<dbReference type="CDD" id="cd06267">
    <property type="entry name" value="PBP1_LacI_sugar_binding-like"/>
    <property type="match status" value="1"/>
</dbReference>
<dbReference type="AlphaFoldDB" id="A0A7X5TUY3"/>
<dbReference type="Pfam" id="PF00532">
    <property type="entry name" value="Peripla_BP_1"/>
    <property type="match status" value="1"/>
</dbReference>
<dbReference type="InterPro" id="IPR010982">
    <property type="entry name" value="Lambda_DNA-bd_dom_sf"/>
</dbReference>
<dbReference type="PROSITE" id="PS50932">
    <property type="entry name" value="HTH_LACI_2"/>
    <property type="match status" value="1"/>
</dbReference>
<dbReference type="EMBL" id="JAAMOX010000003">
    <property type="protein sequence ID" value="NIH55134.1"/>
    <property type="molecule type" value="Genomic_DNA"/>
</dbReference>
<reference evidence="5 6" key="1">
    <citation type="submission" date="2020-02" db="EMBL/GenBank/DDBJ databases">
        <title>Sequencing the genomes of 1000 actinobacteria strains.</title>
        <authorList>
            <person name="Klenk H.-P."/>
        </authorList>
    </citation>
    <scope>NUCLEOTIDE SEQUENCE [LARGE SCALE GENOMIC DNA]</scope>
    <source>
        <strain evidence="5 6">DSM 27960</strain>
    </source>
</reference>
<dbReference type="Gene3D" id="3.40.50.2300">
    <property type="match status" value="2"/>
</dbReference>
<keyword evidence="1" id="KW-0805">Transcription regulation</keyword>
<dbReference type="GO" id="GO:0000976">
    <property type="term" value="F:transcription cis-regulatory region binding"/>
    <property type="evidence" value="ECO:0007669"/>
    <property type="project" value="TreeGrafter"/>
</dbReference>
<dbReference type="Pfam" id="PF00356">
    <property type="entry name" value="LacI"/>
    <property type="match status" value="1"/>
</dbReference>
<name>A0A7X5TUY3_9MICO</name>
<protein>
    <submittedName>
        <fullName evidence="5">LacI family transcriptional regulator</fullName>
    </submittedName>
</protein>
<evidence type="ECO:0000259" key="4">
    <source>
        <dbReference type="PROSITE" id="PS50932"/>
    </source>
</evidence>
<dbReference type="SMART" id="SM00354">
    <property type="entry name" value="HTH_LACI"/>
    <property type="match status" value="1"/>
</dbReference>